<reference evidence="4 5" key="1">
    <citation type="journal article" date="2005" name="Int. J. Syst. Evol. Microbiol.">
        <title>Bacillus cibi sp. nov., isolated from jeotgal, a traditional Korean fermented seafood.</title>
        <authorList>
            <person name="Yoon J.H."/>
            <person name="Lee C.H."/>
            <person name="Oh T.K."/>
        </authorList>
    </citation>
    <scope>NUCLEOTIDE SEQUENCE [LARGE SCALE GENOMIC DNA]</scope>
    <source>
        <strain evidence="4 5">DSM 16189</strain>
    </source>
</reference>
<keyword evidence="3" id="KW-0812">Transmembrane</keyword>
<evidence type="ECO:0000313" key="5">
    <source>
        <dbReference type="Proteomes" id="UP000028549"/>
    </source>
</evidence>
<keyword evidence="2" id="KW-0178">Competence</keyword>
<dbReference type="STRING" id="246786.GS18_0212215"/>
<dbReference type="OrthoDB" id="2454081at2"/>
<dbReference type="EMBL" id="JNVC02000005">
    <property type="protein sequence ID" value="KEZ51866.1"/>
    <property type="molecule type" value="Genomic_DNA"/>
</dbReference>
<dbReference type="InterPro" id="IPR012902">
    <property type="entry name" value="N_methyl_site"/>
</dbReference>
<dbReference type="PROSITE" id="PS00409">
    <property type="entry name" value="PROKAR_NTER_METHYL"/>
    <property type="match status" value="1"/>
</dbReference>
<dbReference type="Proteomes" id="UP000028549">
    <property type="component" value="Unassembled WGS sequence"/>
</dbReference>
<evidence type="ECO:0008006" key="6">
    <source>
        <dbReference type="Google" id="ProtNLM"/>
    </source>
</evidence>
<comment type="subcellular location">
    <subcellularLocation>
        <location evidence="1">Cell surface</location>
    </subcellularLocation>
</comment>
<comment type="caution">
    <text evidence="4">The sequence shown here is derived from an EMBL/GenBank/DDBJ whole genome shotgun (WGS) entry which is preliminary data.</text>
</comment>
<evidence type="ECO:0000256" key="2">
    <source>
        <dbReference type="ARBA" id="ARBA00023287"/>
    </source>
</evidence>
<evidence type="ECO:0000313" key="4">
    <source>
        <dbReference type="EMBL" id="KEZ51866.1"/>
    </source>
</evidence>
<keyword evidence="5" id="KW-1185">Reference proteome</keyword>
<dbReference type="SUPFAM" id="SSF54523">
    <property type="entry name" value="Pili subunits"/>
    <property type="match status" value="1"/>
</dbReference>
<evidence type="ECO:0000256" key="1">
    <source>
        <dbReference type="ARBA" id="ARBA00004241"/>
    </source>
</evidence>
<dbReference type="Gene3D" id="3.30.700.10">
    <property type="entry name" value="Glycoprotein, Type 4 Pilin"/>
    <property type="match status" value="1"/>
</dbReference>
<feature type="transmembrane region" description="Helical" evidence="3">
    <location>
        <begin position="12"/>
        <end position="35"/>
    </location>
</feature>
<keyword evidence="3" id="KW-0472">Membrane</keyword>
<keyword evidence="3" id="KW-1133">Transmembrane helix</keyword>
<dbReference type="GO" id="GO:0009986">
    <property type="term" value="C:cell surface"/>
    <property type="evidence" value="ECO:0007669"/>
    <property type="project" value="UniProtKB-SubCell"/>
</dbReference>
<dbReference type="AlphaFoldDB" id="A0A084GX04"/>
<dbReference type="RefSeq" id="WP_029566792.1">
    <property type="nucleotide sequence ID" value="NZ_JNVC02000005.1"/>
</dbReference>
<organism evidence="4 5">
    <name type="scientific">Metabacillus indicus</name>
    <name type="common">Bacillus indicus</name>
    <dbReference type="NCBI Taxonomy" id="246786"/>
    <lineage>
        <taxon>Bacteria</taxon>
        <taxon>Bacillati</taxon>
        <taxon>Bacillota</taxon>
        <taxon>Bacilli</taxon>
        <taxon>Bacillales</taxon>
        <taxon>Bacillaceae</taxon>
        <taxon>Metabacillus</taxon>
    </lineage>
</organism>
<dbReference type="GO" id="GO:0030420">
    <property type="term" value="P:establishment of competence for transformation"/>
    <property type="evidence" value="ECO:0007669"/>
    <property type="project" value="UniProtKB-KW"/>
</dbReference>
<dbReference type="NCBIfam" id="TIGR02532">
    <property type="entry name" value="IV_pilin_GFxxxE"/>
    <property type="match status" value="1"/>
</dbReference>
<protein>
    <recommendedName>
        <fullName evidence="6">Type II secretory pathway pseudopilin PulG</fullName>
    </recommendedName>
</protein>
<proteinExistence type="predicted"/>
<dbReference type="Pfam" id="PF07963">
    <property type="entry name" value="N_methyl"/>
    <property type="match status" value="1"/>
</dbReference>
<evidence type="ECO:0000256" key="3">
    <source>
        <dbReference type="SAM" id="Phobius"/>
    </source>
</evidence>
<accession>A0A084GX04</accession>
<gene>
    <name evidence="4" type="ORF">GS18_0212215</name>
</gene>
<name>A0A084GX04_METID</name>
<sequence>MFKKMLKNERGLTLIELLAVVVILGIIAAIAVPAIGGLIDNSKKDAHVANAQTMVNSAKLAVTTDPTLQSGTHVLTLGYLESNKFVDDFSDPDKGSYQTGGTALLTAEPTTSASYVLIENGKPSKVKLVNATRGVKEASGAAVAVGDLGRSKVR</sequence>
<dbReference type="InterPro" id="IPR045584">
    <property type="entry name" value="Pilin-like"/>
</dbReference>